<dbReference type="Proteomes" id="UP000215127">
    <property type="component" value="Chromosome 7"/>
</dbReference>
<sequence length="308" mass="33794">MTPPSPHAPSSDEEIRRNTSTNSMRTVPDESIPSSYTTAARRSPSSNDTPSRMTVDYPAFGGVDRASGTSLAPEARSFGYSRSQTWVAPPLPFIPPQSSMIQAQLELLPSSPHQRPTHRRSTGVAHTGEQPDIPRPNMSDLGWYGRHPQYTGALDIGFQAYHMGLAGFHHPTTRINQANSIVAHRPLYSRNDTHHQIVTSLPMICIPASSLPTLASSDNDTGEDSPNATATLARRQEAMVSDCLVCAQDDKSVWFETGCGHIACAECMVRWLQEHRTCPSCRRIVVGEEIKLIMVDDKTTDEKDKTGS</sequence>
<gene>
    <name evidence="4" type="ORF">ZT3D7_G7905</name>
</gene>
<reference evidence="4 5" key="1">
    <citation type="submission" date="2016-06" db="EMBL/GenBank/DDBJ databases">
        <authorList>
            <person name="Kjaerup R.B."/>
            <person name="Dalgaard T.S."/>
            <person name="Juul-Madsen H.R."/>
        </authorList>
    </citation>
    <scope>NUCLEOTIDE SEQUENCE [LARGE SCALE GENOMIC DNA]</scope>
</reference>
<accession>A0A1X7RZ93</accession>
<feature type="compositionally biased region" description="Polar residues" evidence="2">
    <location>
        <begin position="32"/>
        <end position="52"/>
    </location>
</feature>
<evidence type="ECO:0000256" key="2">
    <source>
        <dbReference type="SAM" id="MobiDB-lite"/>
    </source>
</evidence>
<feature type="region of interest" description="Disordered" evidence="2">
    <location>
        <begin position="1"/>
        <end position="68"/>
    </location>
</feature>
<dbReference type="PROSITE" id="PS50089">
    <property type="entry name" value="ZF_RING_2"/>
    <property type="match status" value="1"/>
</dbReference>
<feature type="domain" description="RING-type" evidence="3">
    <location>
        <begin position="243"/>
        <end position="282"/>
    </location>
</feature>
<keyword evidence="1" id="KW-0479">Metal-binding</keyword>
<evidence type="ECO:0000313" key="5">
    <source>
        <dbReference type="Proteomes" id="UP000215127"/>
    </source>
</evidence>
<dbReference type="GO" id="GO:0008270">
    <property type="term" value="F:zinc ion binding"/>
    <property type="evidence" value="ECO:0007669"/>
    <property type="project" value="UniProtKB-KW"/>
</dbReference>
<dbReference type="SUPFAM" id="SSF57850">
    <property type="entry name" value="RING/U-box"/>
    <property type="match status" value="1"/>
</dbReference>
<dbReference type="AlphaFoldDB" id="A0A1X7RZ93"/>
<dbReference type="Pfam" id="PF13639">
    <property type="entry name" value="zf-RING_2"/>
    <property type="match status" value="1"/>
</dbReference>
<dbReference type="InterPro" id="IPR001841">
    <property type="entry name" value="Znf_RING"/>
</dbReference>
<name>A0A1X7RZ93_ZYMT9</name>
<dbReference type="EMBL" id="LT853698">
    <property type="protein sequence ID" value="SMQ52752.1"/>
    <property type="molecule type" value="Genomic_DNA"/>
</dbReference>
<dbReference type="InterPro" id="IPR013083">
    <property type="entry name" value="Znf_RING/FYVE/PHD"/>
</dbReference>
<proteinExistence type="predicted"/>
<evidence type="ECO:0000313" key="4">
    <source>
        <dbReference type="EMBL" id="SMQ52752.1"/>
    </source>
</evidence>
<keyword evidence="5" id="KW-1185">Reference proteome</keyword>
<keyword evidence="1" id="KW-0863">Zinc-finger</keyword>
<dbReference type="Gene3D" id="3.30.40.10">
    <property type="entry name" value="Zinc/RING finger domain, C3HC4 (zinc finger)"/>
    <property type="match status" value="1"/>
</dbReference>
<feature type="region of interest" description="Disordered" evidence="2">
    <location>
        <begin position="110"/>
        <end position="136"/>
    </location>
</feature>
<organism evidence="4 5">
    <name type="scientific">Zymoseptoria tritici (strain ST99CH_3D7)</name>
    <dbReference type="NCBI Taxonomy" id="1276538"/>
    <lineage>
        <taxon>Eukaryota</taxon>
        <taxon>Fungi</taxon>
        <taxon>Dikarya</taxon>
        <taxon>Ascomycota</taxon>
        <taxon>Pezizomycotina</taxon>
        <taxon>Dothideomycetes</taxon>
        <taxon>Dothideomycetidae</taxon>
        <taxon>Mycosphaerellales</taxon>
        <taxon>Mycosphaerellaceae</taxon>
        <taxon>Zymoseptoria</taxon>
    </lineage>
</organism>
<evidence type="ECO:0000259" key="3">
    <source>
        <dbReference type="PROSITE" id="PS50089"/>
    </source>
</evidence>
<evidence type="ECO:0000256" key="1">
    <source>
        <dbReference type="PROSITE-ProRule" id="PRU00175"/>
    </source>
</evidence>
<protein>
    <recommendedName>
        <fullName evidence="3">RING-type domain-containing protein</fullName>
    </recommendedName>
</protein>
<keyword evidence="1" id="KW-0862">Zinc</keyword>